<organism evidence="1 2">
    <name type="scientific">Candidatus Merdivivens pullicola</name>
    <dbReference type="NCBI Taxonomy" id="2840872"/>
    <lineage>
        <taxon>Bacteria</taxon>
        <taxon>Pseudomonadati</taxon>
        <taxon>Bacteroidota</taxon>
        <taxon>Bacteroidia</taxon>
        <taxon>Bacteroidales</taxon>
        <taxon>Muribaculaceae</taxon>
        <taxon>Muribaculaceae incertae sedis</taxon>
        <taxon>Candidatus Merdivivens</taxon>
    </lineage>
</organism>
<protein>
    <recommendedName>
        <fullName evidence="3">Major fimbrial subunit protein N-terminal domain-containing protein</fullName>
    </recommendedName>
</protein>
<dbReference type="EMBL" id="JADIMA010000008">
    <property type="protein sequence ID" value="MBO8472137.1"/>
    <property type="molecule type" value="Genomic_DNA"/>
</dbReference>
<dbReference type="Proteomes" id="UP000823604">
    <property type="component" value="Unassembled WGS sequence"/>
</dbReference>
<proteinExistence type="predicted"/>
<dbReference type="PROSITE" id="PS51257">
    <property type="entry name" value="PROKAR_LIPOPROTEIN"/>
    <property type="match status" value="1"/>
</dbReference>
<gene>
    <name evidence="1" type="ORF">IAB81_00705</name>
</gene>
<evidence type="ECO:0000313" key="1">
    <source>
        <dbReference type="EMBL" id="MBO8472137.1"/>
    </source>
</evidence>
<evidence type="ECO:0008006" key="3">
    <source>
        <dbReference type="Google" id="ProtNLM"/>
    </source>
</evidence>
<reference evidence="1" key="2">
    <citation type="journal article" date="2021" name="PeerJ">
        <title>Extensive microbial diversity within the chicken gut microbiome revealed by metagenomics and culture.</title>
        <authorList>
            <person name="Gilroy R."/>
            <person name="Ravi A."/>
            <person name="Getino M."/>
            <person name="Pursley I."/>
            <person name="Horton D.L."/>
            <person name="Alikhan N.F."/>
            <person name="Baker D."/>
            <person name="Gharbi K."/>
            <person name="Hall N."/>
            <person name="Watson M."/>
            <person name="Adriaenssens E.M."/>
            <person name="Foster-Nyarko E."/>
            <person name="Jarju S."/>
            <person name="Secka A."/>
            <person name="Antonio M."/>
            <person name="Oren A."/>
            <person name="Chaudhuri R.R."/>
            <person name="La Ragione R."/>
            <person name="Hildebrand F."/>
            <person name="Pallen M.J."/>
        </authorList>
    </citation>
    <scope>NUCLEOTIDE SEQUENCE</scope>
    <source>
        <strain evidence="1">B1-8020</strain>
    </source>
</reference>
<sequence length="327" mass="36290">MKKILLYSCVLAITLSGCEQMEKNEIKDRGKHTVKFSLSDGAETKLTGNSDENAVNNAVFIIFDGEGGYVTSAIPSGTFSEIELYEGDYEVAAVVNTDVPSAANSLNSIRALTVPLEDNSPGNIIMYGEKPFSIGAGSNDVTVDVKRTVAKISIGNIINDMKDPVFQKMEFEIKRIFVSNVSGISDLPGNSSPVVWYNKNGEWDNESAEIKSLLEDTGIDRVIPHKGNYEKEFYYYVYPNDTADDSYEAIWSPRYTRLVIEASIGGDICYYPIPFGNIEANHTYTINNLTVTKPGTEYPWEKIDGEFCNFTINVSDWEEGLSMDKTI</sequence>
<reference evidence="1" key="1">
    <citation type="submission" date="2020-10" db="EMBL/GenBank/DDBJ databases">
        <authorList>
            <person name="Gilroy R."/>
        </authorList>
    </citation>
    <scope>NUCLEOTIDE SEQUENCE</scope>
    <source>
        <strain evidence="1">B1-8020</strain>
    </source>
</reference>
<evidence type="ECO:0000313" key="2">
    <source>
        <dbReference type="Proteomes" id="UP000823604"/>
    </source>
</evidence>
<accession>A0A9D9IGQ3</accession>
<dbReference type="Gene3D" id="2.60.40.3690">
    <property type="match status" value="1"/>
</dbReference>
<dbReference type="AlphaFoldDB" id="A0A9D9IGQ3"/>
<name>A0A9D9IGQ3_9BACT</name>
<comment type="caution">
    <text evidence="1">The sequence shown here is derived from an EMBL/GenBank/DDBJ whole genome shotgun (WGS) entry which is preliminary data.</text>
</comment>